<comment type="caution">
    <text evidence="13">The sequence shown here is derived from an EMBL/GenBank/DDBJ whole genome shotgun (WGS) entry which is preliminary data.</text>
</comment>
<keyword evidence="5" id="KW-1015">Disulfide bond</keyword>
<evidence type="ECO:0000256" key="8">
    <source>
        <dbReference type="PIRSR" id="PIRSR000350-3"/>
    </source>
</evidence>
<dbReference type="FunFam" id="3.30.390.30:FF:000003">
    <property type="entry name" value="Glutathione reductase"/>
    <property type="match status" value="1"/>
</dbReference>
<dbReference type="NCBIfam" id="TIGR01421">
    <property type="entry name" value="gluta_reduc_1"/>
    <property type="match status" value="1"/>
</dbReference>
<dbReference type="InterPro" id="IPR016156">
    <property type="entry name" value="FAD/NAD-linked_Rdtase_dimer_sf"/>
</dbReference>
<dbReference type="GO" id="GO:0045454">
    <property type="term" value="P:cell redox homeostasis"/>
    <property type="evidence" value="ECO:0007669"/>
    <property type="project" value="InterPro"/>
</dbReference>
<feature type="binding site" evidence="8">
    <location>
        <position position="302"/>
    </location>
    <ligand>
        <name>FAD</name>
        <dbReference type="ChEBI" id="CHEBI:57692"/>
    </ligand>
</feature>
<dbReference type="InterPro" id="IPR004099">
    <property type="entry name" value="Pyr_nucl-diS_OxRdtase_dimer"/>
</dbReference>
<dbReference type="EMBL" id="MSJM01000004">
    <property type="protein sequence ID" value="OLF48015.1"/>
    <property type="molecule type" value="Genomic_DNA"/>
</dbReference>
<dbReference type="PIRSF" id="PIRSF000350">
    <property type="entry name" value="Mercury_reductase_MerA"/>
    <property type="match status" value="1"/>
</dbReference>
<dbReference type="InterPro" id="IPR006322">
    <property type="entry name" value="Glutathione_Rdtase_euk/bac"/>
</dbReference>
<dbReference type="InterPro" id="IPR023753">
    <property type="entry name" value="FAD/NAD-binding_dom"/>
</dbReference>
<evidence type="ECO:0000313" key="14">
    <source>
        <dbReference type="Proteomes" id="UP000186890"/>
    </source>
</evidence>
<evidence type="ECO:0000256" key="1">
    <source>
        <dbReference type="ARBA" id="ARBA00007532"/>
    </source>
</evidence>
<evidence type="ECO:0000259" key="11">
    <source>
        <dbReference type="Pfam" id="PF02852"/>
    </source>
</evidence>
<dbReference type="PRINTS" id="PR00411">
    <property type="entry name" value="PNDRDTASEI"/>
</dbReference>
<dbReference type="GO" id="GO:0050660">
    <property type="term" value="F:flavin adenine dinucleotide binding"/>
    <property type="evidence" value="ECO:0007669"/>
    <property type="project" value="InterPro"/>
</dbReference>
<accession>A0A1Q8E885</accession>
<dbReference type="Pfam" id="PF02852">
    <property type="entry name" value="Pyr_redox_dim"/>
    <property type="match status" value="1"/>
</dbReference>
<comment type="cofactor">
    <cofactor evidence="8">
        <name>FAD</name>
        <dbReference type="ChEBI" id="CHEBI:57692"/>
    </cofactor>
    <text evidence="8">Binds 1 FAD per subunit.</text>
</comment>
<evidence type="ECO:0000256" key="9">
    <source>
        <dbReference type="PIRSR" id="PIRSR000350-4"/>
    </source>
</evidence>
<keyword evidence="2 10" id="KW-0285">Flavoprotein</keyword>
<feature type="binding site" evidence="8">
    <location>
        <begin position="173"/>
        <end position="180"/>
    </location>
    <ligand>
        <name>NAD(+)</name>
        <dbReference type="ChEBI" id="CHEBI:57540"/>
    </ligand>
</feature>
<dbReference type="RefSeq" id="WP_075104885.1">
    <property type="nucleotide sequence ID" value="NZ_MSJM01000004.1"/>
</dbReference>
<dbReference type="Gene3D" id="3.30.390.30">
    <property type="match status" value="1"/>
</dbReference>
<evidence type="ECO:0000256" key="7">
    <source>
        <dbReference type="PIRSR" id="PIRSR000350-2"/>
    </source>
</evidence>
<dbReference type="InterPro" id="IPR036188">
    <property type="entry name" value="FAD/NAD-bd_sf"/>
</dbReference>
<feature type="binding site" evidence="8">
    <location>
        <position position="261"/>
    </location>
    <ligand>
        <name>NAD(+)</name>
        <dbReference type="ChEBI" id="CHEBI:57540"/>
    </ligand>
</feature>
<evidence type="ECO:0000256" key="2">
    <source>
        <dbReference type="ARBA" id="ARBA00022630"/>
    </source>
</evidence>
<evidence type="ECO:0000313" key="13">
    <source>
        <dbReference type="EMBL" id="OLF48015.1"/>
    </source>
</evidence>
<dbReference type="GO" id="GO:0034599">
    <property type="term" value="P:cellular response to oxidative stress"/>
    <property type="evidence" value="ECO:0007669"/>
    <property type="project" value="TreeGrafter"/>
</dbReference>
<keyword evidence="4 10" id="KW-0560">Oxidoreductase</keyword>
<gene>
    <name evidence="13" type="ORF">BU202_06035</name>
</gene>
<evidence type="ECO:0000256" key="3">
    <source>
        <dbReference type="ARBA" id="ARBA00022827"/>
    </source>
</evidence>
<sequence>MKRFDIIAIGGGSGGIATMNRAAEHGAKAAVIEGNLLGGTCVNIGCVPKKIMWYGAQVSEALHHYGPEYGFTADSVSFDFATLKKNRDAYIERSRNSYKGTFERNGVEVIHGYARFVDEHTVAVNGELIYADKIVIATGAKPVQANIPGGEYASVSDDVFAWETLPASVAVIGAGYIAVEMAGVLHSLGVKTDLFVRRDRPLRRFDSYITDALVAEMERTGLTLHTHKIPQAIEKNADGSLTISFEDGSQHTADKILWAVGRKANIENLNLEAVGITTTASGHIAVNEFQETSVPHIYALGDVTGEKELTPVAIKAGRTLSERLFNGKTGAKMDYRFIPTVVFSHPAIGTIGYTQEEAEAAFGVEKVKVYTSGFTSMYTALGSHRQAAKFKLVTTGPEETIIGLHGIGYGVDEMIQGFAVAIKMGATKADFDATVAIHPTGAEEFVTMR</sequence>
<proteinExistence type="inferred from homology"/>
<dbReference type="SUPFAM" id="SSF55424">
    <property type="entry name" value="FAD/NAD-linked reductases, dimerisation (C-terminal) domain"/>
    <property type="match status" value="1"/>
</dbReference>
<comment type="similarity">
    <text evidence="1 10">Belongs to the class-I pyridine nucleotide-disulfide oxidoreductase family.</text>
</comment>
<evidence type="ECO:0000256" key="4">
    <source>
        <dbReference type="ARBA" id="ARBA00023002"/>
    </source>
</evidence>
<dbReference type="PANTHER" id="PTHR42737">
    <property type="entry name" value="GLUTATHIONE REDUCTASE"/>
    <property type="match status" value="1"/>
</dbReference>
<dbReference type="PROSITE" id="PS00076">
    <property type="entry name" value="PYRIDINE_REDOX_1"/>
    <property type="match status" value="1"/>
</dbReference>
<reference evidence="14" key="1">
    <citation type="submission" date="2016-12" db="EMBL/GenBank/DDBJ databases">
        <authorList>
            <person name="Gulvik C.A."/>
        </authorList>
    </citation>
    <scope>NUCLEOTIDE SEQUENCE [LARGE SCALE GENOMIC DNA]</scope>
    <source>
        <strain evidence="14">NED12-00049-6B</strain>
    </source>
</reference>
<dbReference type="InterPro" id="IPR012999">
    <property type="entry name" value="Pyr_OxRdtase_I_AS"/>
</dbReference>
<keyword evidence="8" id="KW-0547">Nucleotide-binding</keyword>
<evidence type="ECO:0000256" key="6">
    <source>
        <dbReference type="ARBA" id="ARBA00023284"/>
    </source>
</evidence>
<dbReference type="GO" id="GO:0005829">
    <property type="term" value="C:cytosol"/>
    <property type="evidence" value="ECO:0007669"/>
    <property type="project" value="TreeGrafter"/>
</dbReference>
<dbReference type="PRINTS" id="PR00368">
    <property type="entry name" value="FADPNR"/>
</dbReference>
<dbReference type="PANTHER" id="PTHR42737:SF2">
    <property type="entry name" value="GLUTATHIONE REDUCTASE"/>
    <property type="match status" value="1"/>
</dbReference>
<dbReference type="OrthoDB" id="9800167at2"/>
<dbReference type="SUPFAM" id="SSF51905">
    <property type="entry name" value="FAD/NAD(P)-binding domain"/>
    <property type="match status" value="1"/>
</dbReference>
<dbReference type="NCBIfam" id="NF004776">
    <property type="entry name" value="PRK06116.1"/>
    <property type="match status" value="1"/>
</dbReference>
<evidence type="ECO:0000259" key="12">
    <source>
        <dbReference type="Pfam" id="PF07992"/>
    </source>
</evidence>
<keyword evidence="8" id="KW-0520">NAD</keyword>
<dbReference type="InterPro" id="IPR046952">
    <property type="entry name" value="GSHR/TRXR-like"/>
</dbReference>
<feature type="active site" description="Proton acceptor" evidence="7">
    <location>
        <position position="438"/>
    </location>
</feature>
<keyword evidence="14" id="KW-1185">Reference proteome</keyword>
<name>A0A1Q8E885_9STRE</name>
<feature type="disulfide bond" description="Redox-active" evidence="9">
    <location>
        <begin position="41"/>
        <end position="46"/>
    </location>
</feature>
<dbReference type="GO" id="GO:0006749">
    <property type="term" value="P:glutathione metabolic process"/>
    <property type="evidence" value="ECO:0007669"/>
    <property type="project" value="InterPro"/>
</dbReference>
<dbReference type="GO" id="GO:0050661">
    <property type="term" value="F:NADP binding"/>
    <property type="evidence" value="ECO:0007669"/>
    <property type="project" value="InterPro"/>
</dbReference>
<dbReference type="InterPro" id="IPR001100">
    <property type="entry name" value="Pyr_nuc-diS_OxRdtase"/>
</dbReference>
<evidence type="ECO:0000256" key="5">
    <source>
        <dbReference type="ARBA" id="ARBA00023157"/>
    </source>
</evidence>
<keyword evidence="3 8" id="KW-0274">FAD</keyword>
<feature type="domain" description="FAD/NAD(P)-binding" evidence="12">
    <location>
        <begin position="4"/>
        <end position="317"/>
    </location>
</feature>
<dbReference type="Gene3D" id="3.50.50.60">
    <property type="entry name" value="FAD/NAD(P)-binding domain"/>
    <property type="match status" value="2"/>
</dbReference>
<dbReference type="Proteomes" id="UP000186890">
    <property type="component" value="Unassembled WGS sequence"/>
</dbReference>
<dbReference type="Pfam" id="PF07992">
    <property type="entry name" value="Pyr_redox_2"/>
    <property type="match status" value="1"/>
</dbReference>
<feature type="binding site" evidence="8">
    <location>
        <position position="50"/>
    </location>
    <ligand>
        <name>FAD</name>
        <dbReference type="ChEBI" id="CHEBI:57692"/>
    </ligand>
</feature>
<evidence type="ECO:0000256" key="10">
    <source>
        <dbReference type="RuleBase" id="RU003691"/>
    </source>
</evidence>
<dbReference type="AlphaFoldDB" id="A0A1Q8E885"/>
<keyword evidence="6 10" id="KW-0676">Redox-active center</keyword>
<dbReference type="GO" id="GO:0004362">
    <property type="term" value="F:glutathione-disulfide reductase (NADPH) activity"/>
    <property type="evidence" value="ECO:0007669"/>
    <property type="project" value="InterPro"/>
</dbReference>
<organism evidence="13 14">
    <name type="scientific">Streptococcus cuniculi</name>
    <dbReference type="NCBI Taxonomy" id="1432788"/>
    <lineage>
        <taxon>Bacteria</taxon>
        <taxon>Bacillati</taxon>
        <taxon>Bacillota</taxon>
        <taxon>Bacilli</taxon>
        <taxon>Lactobacillales</taxon>
        <taxon>Streptococcaceae</taxon>
        <taxon>Streptococcus</taxon>
    </lineage>
</organism>
<feature type="domain" description="Pyridine nucleotide-disulphide oxidoreductase dimerisation" evidence="11">
    <location>
        <begin position="338"/>
        <end position="448"/>
    </location>
</feature>
<protein>
    <submittedName>
        <fullName evidence="13">Glutathione-disulfide reductase</fullName>
    </submittedName>
</protein>